<evidence type="ECO:0000313" key="3">
    <source>
        <dbReference type="EMBL" id="SHM58033.1"/>
    </source>
</evidence>
<dbReference type="InterPro" id="IPR032710">
    <property type="entry name" value="NTF2-like_dom_sf"/>
</dbReference>
<keyword evidence="1" id="KW-0732">Signal</keyword>
<gene>
    <name evidence="3" type="ORF">SAMN05216269_105123</name>
</gene>
<evidence type="ECO:0000313" key="4">
    <source>
        <dbReference type="Proteomes" id="UP000184092"/>
    </source>
</evidence>
<protein>
    <submittedName>
        <fullName evidence="3">Ketosteroid isomerase homolog</fullName>
    </submittedName>
</protein>
<dbReference type="GO" id="GO:0016853">
    <property type="term" value="F:isomerase activity"/>
    <property type="evidence" value="ECO:0007669"/>
    <property type="project" value="UniProtKB-KW"/>
</dbReference>
<dbReference type="EMBL" id="FRCL01000005">
    <property type="protein sequence ID" value="SHM58033.1"/>
    <property type="molecule type" value="Genomic_DNA"/>
</dbReference>
<evidence type="ECO:0000256" key="1">
    <source>
        <dbReference type="SAM" id="SignalP"/>
    </source>
</evidence>
<keyword evidence="4" id="KW-1185">Reference proteome</keyword>
<dbReference type="SUPFAM" id="SSF54427">
    <property type="entry name" value="NTF2-like"/>
    <property type="match status" value="1"/>
</dbReference>
<feature type="signal peptide" evidence="1">
    <location>
        <begin position="1"/>
        <end position="25"/>
    </location>
</feature>
<accession>A0A1M7JZ83</accession>
<dbReference type="AlphaFoldDB" id="A0A1M7JZ83"/>
<dbReference type="RefSeq" id="WP_167365566.1">
    <property type="nucleotide sequence ID" value="NZ_FRCL01000005.1"/>
</dbReference>
<feature type="domain" description="DUF4440" evidence="2">
    <location>
        <begin position="38"/>
        <end position="147"/>
    </location>
</feature>
<dbReference type="Pfam" id="PF14534">
    <property type="entry name" value="DUF4440"/>
    <property type="match status" value="1"/>
</dbReference>
<reference evidence="4" key="1">
    <citation type="submission" date="2016-11" db="EMBL/GenBank/DDBJ databases">
        <authorList>
            <person name="Varghese N."/>
            <person name="Submissions S."/>
        </authorList>
    </citation>
    <scope>NUCLEOTIDE SEQUENCE [LARGE SCALE GENOMIC DNA]</scope>
    <source>
        <strain evidence="4">CGMCC 1.2749</strain>
    </source>
</reference>
<evidence type="ECO:0000259" key="2">
    <source>
        <dbReference type="Pfam" id="PF14534"/>
    </source>
</evidence>
<dbReference type="InterPro" id="IPR027843">
    <property type="entry name" value="DUF4440"/>
</dbReference>
<dbReference type="Gene3D" id="3.10.450.50">
    <property type="match status" value="1"/>
</dbReference>
<feature type="chain" id="PRO_5012839319" evidence="1">
    <location>
        <begin position="26"/>
        <end position="160"/>
    </location>
</feature>
<dbReference type="Proteomes" id="UP000184092">
    <property type="component" value="Unassembled WGS sequence"/>
</dbReference>
<keyword evidence="3" id="KW-0413">Isomerase</keyword>
<organism evidence="3 4">
    <name type="scientific">Flavobacterium xinjiangense</name>
    <dbReference type="NCBI Taxonomy" id="178356"/>
    <lineage>
        <taxon>Bacteria</taxon>
        <taxon>Pseudomonadati</taxon>
        <taxon>Bacteroidota</taxon>
        <taxon>Flavobacteriia</taxon>
        <taxon>Flavobacteriales</taxon>
        <taxon>Flavobacteriaceae</taxon>
        <taxon>Flavobacterium</taxon>
    </lineage>
</organism>
<sequence>MKNLITRFIMIFGVALMPYTICAQANQQTADEIINIVKAQWAAEMTDPGNIAEQFKNIADDYTEFNADYSTRLDGKSMAMRLSEPGGKDPNRVVAAEMLNSKVQVYGDTAILTYNFAGVSKNKDGETKTNRAKSTRVYVKQGGKWKLVHANFAPDPQPKN</sequence>
<name>A0A1M7JZ83_9FLAO</name>
<proteinExistence type="predicted"/>